<name>A0A9N9G7C0_FUNMO</name>
<proteinExistence type="predicted"/>
<dbReference type="Pfam" id="PF00240">
    <property type="entry name" value="ubiquitin"/>
    <property type="match status" value="1"/>
</dbReference>
<reference evidence="2" key="1">
    <citation type="submission" date="2021-06" db="EMBL/GenBank/DDBJ databases">
        <authorList>
            <person name="Kallberg Y."/>
            <person name="Tangrot J."/>
            <person name="Rosling A."/>
        </authorList>
    </citation>
    <scope>NUCLEOTIDE SEQUENCE</scope>
    <source>
        <strain evidence="2">87-6 pot B 2015</strain>
    </source>
</reference>
<dbReference type="Proteomes" id="UP000789375">
    <property type="component" value="Unassembled WGS sequence"/>
</dbReference>
<comment type="caution">
    <text evidence="2">The sequence shown here is derived from an EMBL/GenBank/DDBJ whole genome shotgun (WGS) entry which is preliminary data.</text>
</comment>
<protein>
    <submittedName>
        <fullName evidence="2">2356_t:CDS:1</fullName>
    </submittedName>
</protein>
<feature type="domain" description="Ubiquitin-like" evidence="1">
    <location>
        <begin position="33"/>
        <end position="109"/>
    </location>
</feature>
<sequence length="256" mass="30099">MPLRRKLIPCWGKSLVKDNADYEVPDDRRLIIENIFIKTLSGETITLRNVNANTSVRQLKNEIYKTERIPPEEINLRYNNKTLQDHLTLKDYDITNDSLIYLTLLLRGGGSITIFVLDRNFLDPPFDYDFTNIQSSKKYMRGNFNYNRPYGWRRIALKVLDKFNDNSWLGVNNRVTSFDSVKDEWIVSYHGTTKRNANSIAKDGFDLNLIMRERHNKVVFQNRVKPNAFKIANFEQYFVTSNDRDIRPYGLCIKKA</sequence>
<dbReference type="SUPFAM" id="SSF54236">
    <property type="entry name" value="Ubiquitin-like"/>
    <property type="match status" value="1"/>
</dbReference>
<evidence type="ECO:0000313" key="2">
    <source>
        <dbReference type="EMBL" id="CAG8582141.1"/>
    </source>
</evidence>
<evidence type="ECO:0000259" key="1">
    <source>
        <dbReference type="PROSITE" id="PS50053"/>
    </source>
</evidence>
<dbReference type="InterPro" id="IPR029071">
    <property type="entry name" value="Ubiquitin-like_domsf"/>
</dbReference>
<keyword evidence="3" id="KW-1185">Reference proteome</keyword>
<dbReference type="SMART" id="SM00213">
    <property type="entry name" value="UBQ"/>
    <property type="match status" value="1"/>
</dbReference>
<dbReference type="PANTHER" id="PTHR36649:SF28">
    <property type="entry name" value="UBIQUITIN-LIKE DOMAIN-CONTAINING PROTEIN"/>
    <property type="match status" value="1"/>
</dbReference>
<dbReference type="EMBL" id="CAJVPP010001993">
    <property type="protein sequence ID" value="CAG8582141.1"/>
    <property type="molecule type" value="Genomic_DNA"/>
</dbReference>
<dbReference type="AlphaFoldDB" id="A0A9N9G7C0"/>
<gene>
    <name evidence="2" type="ORF">FMOSSE_LOCUS8001</name>
</gene>
<accession>A0A9N9G7C0</accession>
<dbReference type="InterPro" id="IPR000626">
    <property type="entry name" value="Ubiquitin-like_dom"/>
</dbReference>
<dbReference type="PANTHER" id="PTHR36649">
    <property type="entry name" value="UBIQUITIN-LIKE DOMAIN-CONTAINING PROTEIN"/>
    <property type="match status" value="1"/>
</dbReference>
<dbReference type="PROSITE" id="PS50053">
    <property type="entry name" value="UBIQUITIN_2"/>
    <property type="match status" value="1"/>
</dbReference>
<organism evidence="2 3">
    <name type="scientific">Funneliformis mosseae</name>
    <name type="common">Endomycorrhizal fungus</name>
    <name type="synonym">Glomus mosseae</name>
    <dbReference type="NCBI Taxonomy" id="27381"/>
    <lineage>
        <taxon>Eukaryota</taxon>
        <taxon>Fungi</taxon>
        <taxon>Fungi incertae sedis</taxon>
        <taxon>Mucoromycota</taxon>
        <taxon>Glomeromycotina</taxon>
        <taxon>Glomeromycetes</taxon>
        <taxon>Glomerales</taxon>
        <taxon>Glomeraceae</taxon>
        <taxon>Funneliformis</taxon>
    </lineage>
</organism>
<dbReference type="Gene3D" id="3.10.20.90">
    <property type="entry name" value="Phosphatidylinositol 3-kinase Catalytic Subunit, Chain A, domain 1"/>
    <property type="match status" value="1"/>
</dbReference>
<evidence type="ECO:0000313" key="3">
    <source>
        <dbReference type="Proteomes" id="UP000789375"/>
    </source>
</evidence>